<dbReference type="EMBL" id="CM056814">
    <property type="protein sequence ID" value="KAJ8626225.1"/>
    <property type="molecule type" value="Genomic_DNA"/>
</dbReference>
<keyword evidence="2" id="KW-1185">Reference proteome</keyword>
<accession>A0ACC2KYY4</accession>
<protein>
    <submittedName>
        <fullName evidence="1">Uncharacterized protein</fullName>
    </submittedName>
</protein>
<evidence type="ECO:0000313" key="1">
    <source>
        <dbReference type="EMBL" id="KAJ8626225.1"/>
    </source>
</evidence>
<evidence type="ECO:0000313" key="2">
    <source>
        <dbReference type="Proteomes" id="UP001234297"/>
    </source>
</evidence>
<gene>
    <name evidence="1" type="ORF">MRB53_019532</name>
</gene>
<dbReference type="Proteomes" id="UP001234297">
    <property type="component" value="Chromosome 6"/>
</dbReference>
<organism evidence="1 2">
    <name type="scientific">Persea americana</name>
    <name type="common">Avocado</name>
    <dbReference type="NCBI Taxonomy" id="3435"/>
    <lineage>
        <taxon>Eukaryota</taxon>
        <taxon>Viridiplantae</taxon>
        <taxon>Streptophyta</taxon>
        <taxon>Embryophyta</taxon>
        <taxon>Tracheophyta</taxon>
        <taxon>Spermatophyta</taxon>
        <taxon>Magnoliopsida</taxon>
        <taxon>Magnoliidae</taxon>
        <taxon>Laurales</taxon>
        <taxon>Lauraceae</taxon>
        <taxon>Persea</taxon>
    </lineage>
</organism>
<comment type="caution">
    <text evidence="1">The sequence shown here is derived from an EMBL/GenBank/DDBJ whole genome shotgun (WGS) entry which is preliminary data.</text>
</comment>
<sequence>MERLHGPISPRFIGENMNSECLEQGNALNFAFGSFLTAESMRFAEPFSSPSYGEDKMPVLQMPSSEPNFQLLLKLQQLKRPNTTTHFHEPDSRVPPLELESCVTHVSESHSPVKSETKEHPHPHSSPFPEVVSSFCNLETNSPEIYKHARSSSIQISNQTNPQFANPPPAREKKKRKRTRPFKNSEEVESQRMTHIAVERNRRKQMNAHLTALRSLMPSSYIQRGDQASIVGGAIDFVKELEQLLQSLQAQKQMQKSGEEGYNPVSATPFSGFFSSPQYTAYSSQQPHLNFISNRYLEGGGSDSTAESSANIEVTVIQTHVNLKILSRNRPGQLLRAIAALEDLFLTILHLNVTSLEHSVLYSFSLKIEEGCKLGSADEIARAVYQIFSLVDSN</sequence>
<name>A0ACC2KYY4_PERAE</name>
<proteinExistence type="predicted"/>
<reference evidence="1 2" key="1">
    <citation type="journal article" date="2022" name="Hortic Res">
        <title>A haplotype resolved chromosomal level avocado genome allows analysis of novel avocado genes.</title>
        <authorList>
            <person name="Nath O."/>
            <person name="Fletcher S.J."/>
            <person name="Hayward A."/>
            <person name="Shaw L.M."/>
            <person name="Masouleh A.K."/>
            <person name="Furtado A."/>
            <person name="Henry R.J."/>
            <person name="Mitter N."/>
        </authorList>
    </citation>
    <scope>NUCLEOTIDE SEQUENCE [LARGE SCALE GENOMIC DNA]</scope>
    <source>
        <strain evidence="2">cv. Hass</strain>
    </source>
</reference>